<accession>A0A263BYZ0</accession>
<keyword evidence="1" id="KW-0812">Transmembrane</keyword>
<keyword evidence="1" id="KW-0472">Membrane</keyword>
<comment type="caution">
    <text evidence="2">The sequence shown here is derived from an EMBL/GenBank/DDBJ whole genome shotgun (WGS) entry which is preliminary data.</text>
</comment>
<evidence type="ECO:0000313" key="3">
    <source>
        <dbReference type="Proteomes" id="UP000217083"/>
    </source>
</evidence>
<sequence length="155" mass="17834">MKYLTGWMIITVSYFLTLYLSLMTGFFIFPSQKDLGGGHYIIIENNITYLKFFVTVMMIVIPFVIVGMYIKKKKLTKRDALWISVVPVAAERLIILILGLILASEHLYKWDISSIVPFIHIKTPAIYFSYAYIFSGIISILIAIAFVQKHKVKQT</sequence>
<protein>
    <submittedName>
        <fullName evidence="2">Uncharacterized protein</fullName>
    </submittedName>
</protein>
<dbReference type="EMBL" id="NPIA01000001">
    <property type="protein sequence ID" value="OZM58386.1"/>
    <property type="molecule type" value="Genomic_DNA"/>
</dbReference>
<dbReference type="Proteomes" id="UP000217083">
    <property type="component" value="Unassembled WGS sequence"/>
</dbReference>
<dbReference type="RefSeq" id="WP_094921195.1">
    <property type="nucleotide sequence ID" value="NZ_NPIA01000001.1"/>
</dbReference>
<gene>
    <name evidence="2" type="ORF">CIB95_02110</name>
</gene>
<keyword evidence="3" id="KW-1185">Reference proteome</keyword>
<evidence type="ECO:0000313" key="2">
    <source>
        <dbReference type="EMBL" id="OZM58386.1"/>
    </source>
</evidence>
<feature type="transmembrane region" description="Helical" evidence="1">
    <location>
        <begin position="49"/>
        <end position="70"/>
    </location>
</feature>
<dbReference type="AlphaFoldDB" id="A0A263BYZ0"/>
<reference evidence="3" key="1">
    <citation type="submission" date="2017-08" db="EMBL/GenBank/DDBJ databases">
        <authorList>
            <person name="Huang Z."/>
        </authorList>
    </citation>
    <scope>NUCLEOTIDE SEQUENCE [LARGE SCALE GENOMIC DNA]</scope>
    <source>
        <strain evidence="3">SA5d-4</strain>
    </source>
</reference>
<feature type="transmembrane region" description="Helical" evidence="1">
    <location>
        <begin position="82"/>
        <end position="104"/>
    </location>
</feature>
<feature type="transmembrane region" description="Helical" evidence="1">
    <location>
        <begin position="124"/>
        <end position="147"/>
    </location>
</feature>
<keyword evidence="1" id="KW-1133">Transmembrane helix</keyword>
<organism evidence="2 3">
    <name type="scientific">Lottiidibacillus patelloidae</name>
    <dbReference type="NCBI Taxonomy" id="2670334"/>
    <lineage>
        <taxon>Bacteria</taxon>
        <taxon>Bacillati</taxon>
        <taxon>Bacillota</taxon>
        <taxon>Bacilli</taxon>
        <taxon>Bacillales</taxon>
        <taxon>Bacillaceae</taxon>
        <taxon>Lottiidibacillus</taxon>
    </lineage>
</organism>
<reference evidence="2 3" key="2">
    <citation type="submission" date="2017-09" db="EMBL/GenBank/DDBJ databases">
        <title>Bacillus patelloidae sp. nov., isolated from the intestinal tract of a marine limpet.</title>
        <authorList>
            <person name="Liu R."/>
            <person name="Dong C."/>
            <person name="Shao Z."/>
        </authorList>
    </citation>
    <scope>NUCLEOTIDE SEQUENCE [LARGE SCALE GENOMIC DNA]</scope>
    <source>
        <strain evidence="2 3">SA5d-4</strain>
    </source>
</reference>
<evidence type="ECO:0000256" key="1">
    <source>
        <dbReference type="SAM" id="Phobius"/>
    </source>
</evidence>
<proteinExistence type="predicted"/>
<feature type="transmembrane region" description="Helical" evidence="1">
    <location>
        <begin position="7"/>
        <end position="29"/>
    </location>
</feature>
<name>A0A263BYZ0_9BACI</name>